<organism evidence="1 2">
    <name type="scientific">Zalaria obscura</name>
    <dbReference type="NCBI Taxonomy" id="2024903"/>
    <lineage>
        <taxon>Eukaryota</taxon>
        <taxon>Fungi</taxon>
        <taxon>Dikarya</taxon>
        <taxon>Ascomycota</taxon>
        <taxon>Pezizomycotina</taxon>
        <taxon>Dothideomycetes</taxon>
        <taxon>Dothideomycetidae</taxon>
        <taxon>Dothideales</taxon>
        <taxon>Zalariaceae</taxon>
        <taxon>Zalaria</taxon>
    </lineage>
</organism>
<reference evidence="1" key="1">
    <citation type="submission" date="2024-02" db="EMBL/GenBank/DDBJ databases">
        <title>Metagenome Assembled Genome of Zalaria obscura JY119.</title>
        <authorList>
            <person name="Vighnesh L."/>
            <person name="Jagadeeshwari U."/>
            <person name="Venkata Ramana C."/>
            <person name="Sasikala C."/>
        </authorList>
    </citation>
    <scope>NUCLEOTIDE SEQUENCE</scope>
    <source>
        <strain evidence="1">JY119</strain>
    </source>
</reference>
<dbReference type="EMBL" id="JAMKPW020000020">
    <property type="protein sequence ID" value="KAK8207866.1"/>
    <property type="molecule type" value="Genomic_DNA"/>
</dbReference>
<evidence type="ECO:0000313" key="2">
    <source>
        <dbReference type="Proteomes" id="UP001320706"/>
    </source>
</evidence>
<evidence type="ECO:0000313" key="1">
    <source>
        <dbReference type="EMBL" id="KAK8207866.1"/>
    </source>
</evidence>
<dbReference type="Proteomes" id="UP001320706">
    <property type="component" value="Unassembled WGS sequence"/>
</dbReference>
<keyword evidence="2" id="KW-1185">Reference proteome</keyword>
<comment type="caution">
    <text evidence="1">The sequence shown here is derived from an EMBL/GenBank/DDBJ whole genome shotgun (WGS) entry which is preliminary data.</text>
</comment>
<accession>A0ACC3SGR0</accession>
<protein>
    <submittedName>
        <fullName evidence="1">Uncharacterized protein</fullName>
    </submittedName>
</protein>
<gene>
    <name evidence="1" type="ORF">M8818_004119</name>
</gene>
<name>A0ACC3SGR0_9PEZI</name>
<proteinExistence type="predicted"/>
<sequence>MPLHTRGVYLQRRTYQIPHADVDDVFLRTCDSPANVETRIRAETWPKWSLTADGLLGTSRAVEGGCPSVVDYLHDAATGEHCIVLFAILVRGILRATMASNNGLKIVFGSMTIGKPGTLGARVHDLDTASQIIDVFRNHGHNEIDFARVYGYGSSEEMLAGIGWQSRGIVMDTKLYPTAGGPMDPGNGYTHKPEDIRRGLLDSLKALGCEKIDMFYLHGPDRKTPFEDTLREVNKLHQEDYFRRLGISNYMSWELAQICDICRHNGWIQPTVYQGIYHALQRRVEDELLPCLRYYGIALYAFQPLAGGFLTGRYSRDQTEYEPGSRFDPKIMQGKLHRGRYWNDTYFDALDAIKEVSQKRGLAIAEVALRWLKHHSQLSEAKGDAIIVGASSVKHLEENLVDLEKGPLPEEIVDIIESVWPTVKGLAPKYWH</sequence>